<feature type="transmembrane region" description="Helical" evidence="4">
    <location>
        <begin position="6"/>
        <end position="26"/>
    </location>
</feature>
<keyword evidence="2" id="KW-0238">DNA-binding</keyword>
<dbReference type="PRINTS" id="PR00032">
    <property type="entry name" value="HTHARAC"/>
</dbReference>
<dbReference type="InterPro" id="IPR018060">
    <property type="entry name" value="HTH_AraC"/>
</dbReference>
<dbReference type="AlphaFoldDB" id="A0AAX1ND64"/>
<accession>A0AAX1ND64</accession>
<dbReference type="InterPro" id="IPR020449">
    <property type="entry name" value="Tscrpt_reg_AraC-type_HTH"/>
</dbReference>
<dbReference type="Proteomes" id="UP000678679">
    <property type="component" value="Chromosome 2"/>
</dbReference>
<feature type="domain" description="HTH araC/xylS-type" evidence="5">
    <location>
        <begin position="279"/>
        <end position="375"/>
    </location>
</feature>
<evidence type="ECO:0000313" key="7">
    <source>
        <dbReference type="Proteomes" id="UP000678679"/>
    </source>
</evidence>
<dbReference type="SUPFAM" id="SSF46689">
    <property type="entry name" value="Homeodomain-like"/>
    <property type="match status" value="2"/>
</dbReference>
<dbReference type="InterPro" id="IPR018062">
    <property type="entry name" value="HTH_AraC-typ_CS"/>
</dbReference>
<gene>
    <name evidence="6" type="ORF">KMW28_24430</name>
</gene>
<name>A0AAX1ND64_9BACT</name>
<dbReference type="PROSITE" id="PS00041">
    <property type="entry name" value="HTH_ARAC_FAMILY_1"/>
    <property type="match status" value="1"/>
</dbReference>
<keyword evidence="4" id="KW-1133">Transmembrane helix</keyword>
<keyword evidence="4" id="KW-0812">Transmembrane</keyword>
<dbReference type="PROSITE" id="PS01124">
    <property type="entry name" value="HTH_ARAC_FAMILY_2"/>
    <property type="match status" value="1"/>
</dbReference>
<dbReference type="EMBL" id="CP076133">
    <property type="protein sequence ID" value="QWG04042.1"/>
    <property type="molecule type" value="Genomic_DNA"/>
</dbReference>
<dbReference type="Pfam" id="PF12833">
    <property type="entry name" value="HTH_18"/>
    <property type="match status" value="1"/>
</dbReference>
<keyword evidence="7" id="KW-1185">Reference proteome</keyword>
<organism evidence="6 7">
    <name type="scientific">Flammeovirga yaeyamensis</name>
    <dbReference type="NCBI Taxonomy" id="367791"/>
    <lineage>
        <taxon>Bacteria</taxon>
        <taxon>Pseudomonadati</taxon>
        <taxon>Bacteroidota</taxon>
        <taxon>Cytophagia</taxon>
        <taxon>Cytophagales</taxon>
        <taxon>Flammeovirgaceae</taxon>
        <taxon>Flammeovirga</taxon>
    </lineage>
</organism>
<dbReference type="InterPro" id="IPR009057">
    <property type="entry name" value="Homeodomain-like_sf"/>
</dbReference>
<evidence type="ECO:0000256" key="1">
    <source>
        <dbReference type="ARBA" id="ARBA00023015"/>
    </source>
</evidence>
<protein>
    <submittedName>
        <fullName evidence="6">AraC family transcriptional regulator</fullName>
    </submittedName>
</protein>
<feature type="transmembrane region" description="Helical" evidence="4">
    <location>
        <begin position="38"/>
        <end position="59"/>
    </location>
</feature>
<proteinExistence type="predicted"/>
<dbReference type="PANTHER" id="PTHR43280:SF28">
    <property type="entry name" value="HTH-TYPE TRANSCRIPTIONAL ACTIVATOR RHAS"/>
    <property type="match status" value="1"/>
</dbReference>
<evidence type="ECO:0000259" key="5">
    <source>
        <dbReference type="PROSITE" id="PS01124"/>
    </source>
</evidence>
<dbReference type="Gene3D" id="1.10.10.60">
    <property type="entry name" value="Homeodomain-like"/>
    <property type="match status" value="2"/>
</dbReference>
<dbReference type="GO" id="GO:0003700">
    <property type="term" value="F:DNA-binding transcription factor activity"/>
    <property type="evidence" value="ECO:0007669"/>
    <property type="project" value="InterPro"/>
</dbReference>
<evidence type="ECO:0000256" key="2">
    <source>
        <dbReference type="ARBA" id="ARBA00023125"/>
    </source>
</evidence>
<feature type="transmembrane region" description="Helical" evidence="4">
    <location>
        <begin position="79"/>
        <end position="100"/>
    </location>
</feature>
<keyword evidence="3" id="KW-0804">Transcription</keyword>
<keyword evidence="1" id="KW-0805">Transcription regulation</keyword>
<dbReference type="SMART" id="SM00342">
    <property type="entry name" value="HTH_ARAC"/>
    <property type="match status" value="1"/>
</dbReference>
<dbReference type="GO" id="GO:0043565">
    <property type="term" value="F:sequence-specific DNA binding"/>
    <property type="evidence" value="ECO:0007669"/>
    <property type="project" value="InterPro"/>
</dbReference>
<evidence type="ECO:0000313" key="6">
    <source>
        <dbReference type="EMBL" id="QWG04042.1"/>
    </source>
</evidence>
<dbReference type="KEGG" id="fya:KMW28_24430"/>
<evidence type="ECO:0000256" key="3">
    <source>
        <dbReference type="ARBA" id="ARBA00023163"/>
    </source>
</evidence>
<evidence type="ECO:0000256" key="4">
    <source>
        <dbReference type="SAM" id="Phobius"/>
    </source>
</evidence>
<dbReference type="PANTHER" id="PTHR43280">
    <property type="entry name" value="ARAC-FAMILY TRANSCRIPTIONAL REGULATOR"/>
    <property type="match status" value="1"/>
</dbReference>
<sequence length="381" mass="42638">MEAILVLYARMLLLLGIGIPSLLIATSKQSGLPATRTLYVLPYGIGGILAVAYILFYDYGSLRWFFNESAEEVFNGINAAHQIQIIGAIVQLIIPCSLLIIKEMIGKRQLKLLLFLSGGLIFGLSLVIGVGTKPQNIGLYYIASIPVGMMWIWAVFLDIKDMKGKVGLLKEELQLVIKSNTSEKTKDIRVLLENLEGVSHGNLDVYKMRIREILNMLTDTTIEAGGDTDSLLQRNVDKTKAIQHSKDATQVKEIIYNEAVELSEMISDIPQQKNALAVNKVVDYLKGNFSEDISVDEIARMAGLSKAHLMREFKKNIGQTILQYQTKLRIEASQNLLIHQTVTETAYQVGYNNPNYFSTVFRKVTGFSPIEFQEKNRNTTL</sequence>
<keyword evidence="4" id="KW-0472">Membrane</keyword>
<dbReference type="RefSeq" id="WP_169663537.1">
    <property type="nucleotide sequence ID" value="NZ_CP076133.1"/>
</dbReference>
<reference evidence="6 7" key="1">
    <citation type="submission" date="2021-05" db="EMBL/GenBank/DDBJ databases">
        <title>Comparative genomic studies on the polysaccharide-degrading batcterial strains of the Flammeovirga genus.</title>
        <authorList>
            <person name="Zewei F."/>
            <person name="Zheng Z."/>
            <person name="Yu L."/>
            <person name="Ruyue G."/>
            <person name="Yanhong M."/>
            <person name="Yuanyuan C."/>
            <person name="Jingyan G."/>
            <person name="Wenjun H."/>
        </authorList>
    </citation>
    <scope>NUCLEOTIDE SEQUENCE [LARGE SCALE GENOMIC DNA]</scope>
    <source>
        <strain evidence="6 7">NBRC:100898</strain>
    </source>
</reference>
<feature type="transmembrane region" description="Helical" evidence="4">
    <location>
        <begin position="112"/>
        <end position="131"/>
    </location>
</feature>
<feature type="transmembrane region" description="Helical" evidence="4">
    <location>
        <begin position="137"/>
        <end position="157"/>
    </location>
</feature>